<dbReference type="InterPro" id="IPR001019">
    <property type="entry name" value="Gprotein_alpha_su"/>
</dbReference>
<dbReference type="InterPro" id="IPR027417">
    <property type="entry name" value="P-loop_NTPase"/>
</dbReference>
<dbReference type="AlphaFoldDB" id="A0AAJ0HHW3"/>
<evidence type="ECO:0000256" key="1">
    <source>
        <dbReference type="ARBA" id="ARBA00022723"/>
    </source>
</evidence>
<evidence type="ECO:0000256" key="3">
    <source>
        <dbReference type="ARBA" id="ARBA00022842"/>
    </source>
</evidence>
<accession>A0AAJ0HHW3</accession>
<evidence type="ECO:0000256" key="6">
    <source>
        <dbReference type="SAM" id="MobiDB-lite"/>
    </source>
</evidence>
<sequence length="603" mass="66300">MDLANIARLSDSLAATIAALQALCEDEWSDASLVVTVSRLTAGLRAVQSTVADLRRGWDDDETNASTKCISQFYDNLDVCTTGCVALIERVDGVLAVWDSKEGSDGSDGDSLAGANSVRKASPKGKPDDRANQFLGFDAVVELLGEGLKMLLKAKSLRALADQRVLLESSVSREIFQQLELGSLDVTSKGTRNRRSWTLVRPPSRLSRLLGGGGASRPRAKSPKPLLLRANTWPLLKRKEKLELGGAAQAAVEARMRSARIDLELVADFRAKRKCSVLFASGAHEVKMVISDSIASSSENQGLETELDLANAVNAVRKHIFLESRKMLEATLDSETEPSVLGEEESAVVNSLIDLMKEKHAPLQKIAQSLQELWSSPTFRDACSKRGRPEPFDELIVESVLRAAADDYIPTAVDHRRFFMNKRFLPHHGTYDFTSDSISVSVIDPKCVRGHKQRHMTYELYQDATCIIIPIDMAQYDEMSLEGTGKTKLAEAIESIASFKRCRRSFKGLASTTVIFHNLDKFRRKLDSGESPFSAFYASYTGSGGLKEAMDCVLLTLPYSEDDSVYVHAGELWDTSTVRFILASVKNTMLHRALIHGGVFAVC</sequence>
<dbReference type="Proteomes" id="UP001275084">
    <property type="component" value="Unassembled WGS sequence"/>
</dbReference>
<evidence type="ECO:0000256" key="4">
    <source>
        <dbReference type="ARBA" id="ARBA00023134"/>
    </source>
</evidence>
<name>A0AAJ0HHW3_9PEZI</name>
<gene>
    <name evidence="7" type="ORF">B0T25DRAFT_542644</name>
</gene>
<keyword evidence="8" id="KW-1185">Reference proteome</keyword>
<dbReference type="EMBL" id="JAUIQD010000004">
    <property type="protein sequence ID" value="KAK3352729.1"/>
    <property type="molecule type" value="Genomic_DNA"/>
</dbReference>
<dbReference type="GO" id="GO:0001664">
    <property type="term" value="F:G protein-coupled receptor binding"/>
    <property type="evidence" value="ECO:0007669"/>
    <property type="project" value="TreeGrafter"/>
</dbReference>
<keyword evidence="3" id="KW-0460">Magnesium</keyword>
<dbReference type="GO" id="GO:0005737">
    <property type="term" value="C:cytoplasm"/>
    <property type="evidence" value="ECO:0007669"/>
    <property type="project" value="TreeGrafter"/>
</dbReference>
<dbReference type="Pfam" id="PF00503">
    <property type="entry name" value="G-alpha"/>
    <property type="match status" value="1"/>
</dbReference>
<organism evidence="7 8">
    <name type="scientific">Lasiosphaeria hispida</name>
    <dbReference type="NCBI Taxonomy" id="260671"/>
    <lineage>
        <taxon>Eukaryota</taxon>
        <taxon>Fungi</taxon>
        <taxon>Dikarya</taxon>
        <taxon>Ascomycota</taxon>
        <taxon>Pezizomycotina</taxon>
        <taxon>Sordariomycetes</taxon>
        <taxon>Sordariomycetidae</taxon>
        <taxon>Sordariales</taxon>
        <taxon>Lasiosphaeriaceae</taxon>
        <taxon>Lasiosphaeria</taxon>
    </lineage>
</organism>
<dbReference type="InterPro" id="IPR011025">
    <property type="entry name" value="GproteinA_insert"/>
</dbReference>
<dbReference type="Gene3D" id="1.10.400.10">
    <property type="entry name" value="GI Alpha 1, domain 2-like"/>
    <property type="match status" value="1"/>
</dbReference>
<evidence type="ECO:0000313" key="7">
    <source>
        <dbReference type="EMBL" id="KAK3352729.1"/>
    </source>
</evidence>
<keyword evidence="5" id="KW-0807">Transducer</keyword>
<dbReference type="GO" id="GO:0005525">
    <property type="term" value="F:GTP binding"/>
    <property type="evidence" value="ECO:0007669"/>
    <property type="project" value="UniProtKB-KW"/>
</dbReference>
<keyword evidence="2" id="KW-0547">Nucleotide-binding</keyword>
<dbReference type="GO" id="GO:0005834">
    <property type="term" value="C:heterotrimeric G-protein complex"/>
    <property type="evidence" value="ECO:0007669"/>
    <property type="project" value="TreeGrafter"/>
</dbReference>
<keyword evidence="4" id="KW-0342">GTP-binding</keyword>
<comment type="caution">
    <text evidence="7">The sequence shown here is derived from an EMBL/GenBank/DDBJ whole genome shotgun (WGS) entry which is preliminary data.</text>
</comment>
<dbReference type="PANTHER" id="PTHR10218">
    <property type="entry name" value="GTP-BINDING PROTEIN ALPHA SUBUNIT"/>
    <property type="match status" value="1"/>
</dbReference>
<keyword evidence="1" id="KW-0479">Metal-binding</keyword>
<reference evidence="7" key="2">
    <citation type="submission" date="2023-06" db="EMBL/GenBank/DDBJ databases">
        <authorList>
            <consortium name="Lawrence Berkeley National Laboratory"/>
            <person name="Haridas S."/>
            <person name="Hensen N."/>
            <person name="Bonometti L."/>
            <person name="Westerberg I."/>
            <person name="Brannstrom I.O."/>
            <person name="Guillou S."/>
            <person name="Cros-Aarteil S."/>
            <person name="Calhoun S."/>
            <person name="Kuo A."/>
            <person name="Mondo S."/>
            <person name="Pangilinan J."/>
            <person name="Riley R."/>
            <person name="Labutti K."/>
            <person name="Andreopoulos B."/>
            <person name="Lipzen A."/>
            <person name="Chen C."/>
            <person name="Yanf M."/>
            <person name="Daum C."/>
            <person name="Ng V."/>
            <person name="Clum A."/>
            <person name="Steindorff A."/>
            <person name="Ohm R."/>
            <person name="Martin F."/>
            <person name="Silar P."/>
            <person name="Natvig D."/>
            <person name="Lalanne C."/>
            <person name="Gautier V."/>
            <person name="Ament-Velasquez S.L."/>
            <person name="Kruys A."/>
            <person name="Hutchinson M.I."/>
            <person name="Powell A.J."/>
            <person name="Barry K."/>
            <person name="Miller A.N."/>
            <person name="Grigoriev I.V."/>
            <person name="Debuchy R."/>
            <person name="Gladieux P."/>
            <person name="Thoren M.H."/>
            <person name="Johannesson H."/>
        </authorList>
    </citation>
    <scope>NUCLEOTIDE SEQUENCE</scope>
    <source>
        <strain evidence="7">CBS 955.72</strain>
    </source>
</reference>
<dbReference type="GO" id="GO:0031683">
    <property type="term" value="F:G-protein beta/gamma-subunit complex binding"/>
    <property type="evidence" value="ECO:0007669"/>
    <property type="project" value="InterPro"/>
</dbReference>
<dbReference type="GO" id="GO:0007189">
    <property type="term" value="P:adenylate cyclase-activating G protein-coupled receptor signaling pathway"/>
    <property type="evidence" value="ECO:0007669"/>
    <property type="project" value="TreeGrafter"/>
</dbReference>
<evidence type="ECO:0000313" key="8">
    <source>
        <dbReference type="Proteomes" id="UP001275084"/>
    </source>
</evidence>
<dbReference type="GO" id="GO:0003924">
    <property type="term" value="F:GTPase activity"/>
    <property type="evidence" value="ECO:0007669"/>
    <property type="project" value="InterPro"/>
</dbReference>
<evidence type="ECO:0000256" key="2">
    <source>
        <dbReference type="ARBA" id="ARBA00022741"/>
    </source>
</evidence>
<dbReference type="PANTHER" id="PTHR10218:SF369">
    <property type="entry name" value="GUANINE NUCLEOTIDE-BINDING PROTEIN ALPHA-2 SUBUNIT"/>
    <property type="match status" value="1"/>
</dbReference>
<dbReference type="Gene3D" id="3.40.50.300">
    <property type="entry name" value="P-loop containing nucleotide triphosphate hydrolases"/>
    <property type="match status" value="1"/>
</dbReference>
<dbReference type="SMART" id="SM00275">
    <property type="entry name" value="G_alpha"/>
    <property type="match status" value="1"/>
</dbReference>
<reference evidence="7" key="1">
    <citation type="journal article" date="2023" name="Mol. Phylogenet. Evol.">
        <title>Genome-scale phylogeny and comparative genomics of the fungal order Sordariales.</title>
        <authorList>
            <person name="Hensen N."/>
            <person name="Bonometti L."/>
            <person name="Westerberg I."/>
            <person name="Brannstrom I.O."/>
            <person name="Guillou S."/>
            <person name="Cros-Aarteil S."/>
            <person name="Calhoun S."/>
            <person name="Haridas S."/>
            <person name="Kuo A."/>
            <person name="Mondo S."/>
            <person name="Pangilinan J."/>
            <person name="Riley R."/>
            <person name="LaButti K."/>
            <person name="Andreopoulos B."/>
            <person name="Lipzen A."/>
            <person name="Chen C."/>
            <person name="Yan M."/>
            <person name="Daum C."/>
            <person name="Ng V."/>
            <person name="Clum A."/>
            <person name="Steindorff A."/>
            <person name="Ohm R.A."/>
            <person name="Martin F."/>
            <person name="Silar P."/>
            <person name="Natvig D.O."/>
            <person name="Lalanne C."/>
            <person name="Gautier V."/>
            <person name="Ament-Velasquez S.L."/>
            <person name="Kruys A."/>
            <person name="Hutchinson M.I."/>
            <person name="Powell A.J."/>
            <person name="Barry K."/>
            <person name="Miller A.N."/>
            <person name="Grigoriev I.V."/>
            <person name="Debuchy R."/>
            <person name="Gladieux P."/>
            <person name="Hiltunen Thoren M."/>
            <person name="Johannesson H."/>
        </authorList>
    </citation>
    <scope>NUCLEOTIDE SEQUENCE</scope>
    <source>
        <strain evidence="7">CBS 955.72</strain>
    </source>
</reference>
<proteinExistence type="predicted"/>
<feature type="region of interest" description="Disordered" evidence="6">
    <location>
        <begin position="102"/>
        <end position="127"/>
    </location>
</feature>
<evidence type="ECO:0000256" key="5">
    <source>
        <dbReference type="ARBA" id="ARBA00023224"/>
    </source>
</evidence>
<dbReference type="GO" id="GO:0046872">
    <property type="term" value="F:metal ion binding"/>
    <property type="evidence" value="ECO:0007669"/>
    <property type="project" value="UniProtKB-KW"/>
</dbReference>
<protein>
    <submittedName>
        <fullName evidence="7">Uncharacterized protein</fullName>
    </submittedName>
</protein>